<dbReference type="PANTHER" id="PTHR42681:SF1">
    <property type="entry name" value="MALONYL-COA-ACYL CARRIER PROTEIN TRANSACYLASE, MITOCHONDRIAL"/>
    <property type="match status" value="1"/>
</dbReference>
<keyword evidence="4 6" id="KW-0012">Acyltransferase</keyword>
<evidence type="ECO:0000256" key="4">
    <source>
        <dbReference type="ARBA" id="ARBA00023315"/>
    </source>
</evidence>
<evidence type="ECO:0000256" key="1">
    <source>
        <dbReference type="ARBA" id="ARBA00013258"/>
    </source>
</evidence>
<feature type="domain" description="Malonyl-CoA:ACP transacylase (MAT)" evidence="7">
    <location>
        <begin position="6"/>
        <end position="307"/>
    </location>
</feature>
<comment type="similarity">
    <text evidence="6">Belongs to the fabD family.</text>
</comment>
<comment type="caution">
    <text evidence="8">The sequence shown here is derived from an EMBL/GenBank/DDBJ whole genome shotgun (WGS) entry which is preliminary data.</text>
</comment>
<reference evidence="9" key="1">
    <citation type="journal article" date="2019" name="Int. J. Syst. Evol. Microbiol.">
        <title>The Global Catalogue of Microorganisms (GCM) 10K type strain sequencing project: providing services to taxonomists for standard genome sequencing and annotation.</title>
        <authorList>
            <consortium name="The Broad Institute Genomics Platform"/>
            <consortium name="The Broad Institute Genome Sequencing Center for Infectious Disease"/>
            <person name="Wu L."/>
            <person name="Ma J."/>
        </authorList>
    </citation>
    <scope>NUCLEOTIDE SEQUENCE [LARGE SCALE GENOMIC DNA]</scope>
    <source>
        <strain evidence="9">CCUG 62945</strain>
    </source>
</reference>
<evidence type="ECO:0000256" key="5">
    <source>
        <dbReference type="ARBA" id="ARBA00048462"/>
    </source>
</evidence>
<dbReference type="EC" id="2.3.1.39" evidence="1 6"/>
<comment type="catalytic activity">
    <reaction evidence="5 6">
        <text>holo-[ACP] + malonyl-CoA = malonyl-[ACP] + CoA</text>
        <dbReference type="Rhea" id="RHEA:41792"/>
        <dbReference type="Rhea" id="RHEA-COMP:9623"/>
        <dbReference type="Rhea" id="RHEA-COMP:9685"/>
        <dbReference type="ChEBI" id="CHEBI:57287"/>
        <dbReference type="ChEBI" id="CHEBI:57384"/>
        <dbReference type="ChEBI" id="CHEBI:64479"/>
        <dbReference type="ChEBI" id="CHEBI:78449"/>
        <dbReference type="EC" id="2.3.1.39"/>
    </reaction>
</comment>
<evidence type="ECO:0000313" key="8">
    <source>
        <dbReference type="EMBL" id="MFC7418323.1"/>
    </source>
</evidence>
<dbReference type="NCBIfam" id="TIGR00128">
    <property type="entry name" value="fabD"/>
    <property type="match status" value="1"/>
</dbReference>
<dbReference type="InterPro" id="IPR001227">
    <property type="entry name" value="Ac_transferase_dom_sf"/>
</dbReference>
<evidence type="ECO:0000256" key="3">
    <source>
        <dbReference type="ARBA" id="ARBA00022679"/>
    </source>
</evidence>
<organism evidence="8 9">
    <name type="scientific">Iodobacter arcticus</name>
    <dbReference type="NCBI Taxonomy" id="590593"/>
    <lineage>
        <taxon>Bacteria</taxon>
        <taxon>Pseudomonadati</taxon>
        <taxon>Pseudomonadota</taxon>
        <taxon>Betaproteobacteria</taxon>
        <taxon>Neisseriales</taxon>
        <taxon>Chitinibacteraceae</taxon>
        <taxon>Iodobacter</taxon>
    </lineage>
</organism>
<evidence type="ECO:0000313" key="9">
    <source>
        <dbReference type="Proteomes" id="UP001596473"/>
    </source>
</evidence>
<dbReference type="PANTHER" id="PTHR42681">
    <property type="entry name" value="MALONYL-COA-ACYL CARRIER PROTEIN TRANSACYLASE, MITOCHONDRIAL"/>
    <property type="match status" value="1"/>
</dbReference>
<dbReference type="Pfam" id="PF00698">
    <property type="entry name" value="Acyl_transf_1"/>
    <property type="match status" value="1"/>
</dbReference>
<dbReference type="SMART" id="SM00827">
    <property type="entry name" value="PKS_AT"/>
    <property type="match status" value="1"/>
</dbReference>
<dbReference type="InterPro" id="IPR016036">
    <property type="entry name" value="Malonyl_transacylase_ACP-bd"/>
</dbReference>
<dbReference type="InterPro" id="IPR004410">
    <property type="entry name" value="Malonyl_CoA-ACP_transAc_FabD"/>
</dbReference>
<dbReference type="InterPro" id="IPR016035">
    <property type="entry name" value="Acyl_Trfase/lysoPLipase"/>
</dbReference>
<sequence length="308" mass="32059">MALAFVFPGQGSQSIGMMNGWADLAVVKATFDEASAILGQDLWQMVADGPSELLNATVNTQPLMLTAGVAVWRAWQAQGGVQPDVLAGHSLGEYSALVAAEALSFGDALQLVRLRAIAMQEAVPVGTGAMAAILGLADAEIIAACEEAAQGDVVAAVNFNSPGQVVIAGSKTAVERACEACKARGAKRAMLLPVSVPSHCALMRPASDKLKQKLDTIVINTPVIPVLHNADVVAYSDAAQIKDALVRQLYEPVRWVETIAKMANDGITVIAECGPGKVLAGLNKRIATEAQQVALVDVAALQTLQAML</sequence>
<dbReference type="InterPro" id="IPR014043">
    <property type="entry name" value="Acyl_transferase_dom"/>
</dbReference>
<protein>
    <recommendedName>
        <fullName evidence="2 6">Malonyl CoA-acyl carrier protein transacylase</fullName>
        <ecNumber evidence="1 6">2.3.1.39</ecNumber>
    </recommendedName>
</protein>
<dbReference type="Gene3D" id="3.40.366.10">
    <property type="entry name" value="Malonyl-Coenzyme A Acyl Carrier Protein, domain 2"/>
    <property type="match status" value="1"/>
</dbReference>
<evidence type="ECO:0000259" key="7">
    <source>
        <dbReference type="SMART" id="SM00827"/>
    </source>
</evidence>
<accession>A0ABW2QRC3</accession>
<evidence type="ECO:0000256" key="6">
    <source>
        <dbReference type="PIRNR" id="PIRNR000446"/>
    </source>
</evidence>
<dbReference type="PIRSF" id="PIRSF000446">
    <property type="entry name" value="Mct"/>
    <property type="match status" value="1"/>
</dbReference>
<evidence type="ECO:0000256" key="2">
    <source>
        <dbReference type="ARBA" id="ARBA00018953"/>
    </source>
</evidence>
<keyword evidence="3 6" id="KW-0808">Transferase</keyword>
<gene>
    <name evidence="8" type="primary">fabD</name>
    <name evidence="8" type="ORF">ACFQNF_00320</name>
</gene>
<dbReference type="SUPFAM" id="SSF55048">
    <property type="entry name" value="Probable ACP-binding domain of malonyl-CoA ACP transacylase"/>
    <property type="match status" value="1"/>
</dbReference>
<dbReference type="Gene3D" id="3.30.70.250">
    <property type="entry name" value="Malonyl-CoA ACP transacylase, ACP-binding"/>
    <property type="match status" value="1"/>
</dbReference>
<dbReference type="EMBL" id="JBHTBQ010000001">
    <property type="protein sequence ID" value="MFC7418323.1"/>
    <property type="molecule type" value="Genomic_DNA"/>
</dbReference>
<keyword evidence="9" id="KW-1185">Reference proteome</keyword>
<name>A0ABW2QRC3_9NEIS</name>
<dbReference type="InterPro" id="IPR024925">
    <property type="entry name" value="Malonyl_CoA-ACP_transAc"/>
</dbReference>
<dbReference type="SUPFAM" id="SSF52151">
    <property type="entry name" value="FabD/lysophospholipase-like"/>
    <property type="match status" value="1"/>
</dbReference>
<dbReference type="Proteomes" id="UP001596473">
    <property type="component" value="Unassembled WGS sequence"/>
</dbReference>
<dbReference type="RefSeq" id="WP_380185238.1">
    <property type="nucleotide sequence ID" value="NZ_JBHTBQ010000001.1"/>
</dbReference>
<proteinExistence type="inferred from homology"/>
<dbReference type="GO" id="GO:0004314">
    <property type="term" value="F:[acyl-carrier-protein] S-malonyltransferase activity"/>
    <property type="evidence" value="ECO:0007669"/>
    <property type="project" value="UniProtKB-EC"/>
</dbReference>
<dbReference type="InterPro" id="IPR050858">
    <property type="entry name" value="Mal-CoA-ACP_Trans/PKS_FabD"/>
</dbReference>